<evidence type="ECO:0000256" key="6">
    <source>
        <dbReference type="ARBA" id="ARBA00023136"/>
    </source>
</evidence>
<keyword evidence="4 7" id="KW-0812">Transmembrane</keyword>
<gene>
    <name evidence="8" type="ORF">EX87_11880</name>
</gene>
<dbReference type="AlphaFoldDB" id="A0A0F7BZW2"/>
<evidence type="ECO:0000256" key="5">
    <source>
        <dbReference type="ARBA" id="ARBA00022989"/>
    </source>
</evidence>
<dbReference type="PANTHER" id="PTHR33452:SF1">
    <property type="entry name" value="INNER MEMBRANE PROTEIN YPHA-RELATED"/>
    <property type="match status" value="1"/>
</dbReference>
<evidence type="ECO:0000313" key="8">
    <source>
        <dbReference type="EMBL" id="AKF94252.1"/>
    </source>
</evidence>
<comment type="subcellular location">
    <subcellularLocation>
        <location evidence="1">Cell membrane</location>
        <topology evidence="1">Multi-pass membrane protein</topology>
    </subcellularLocation>
</comment>
<feature type="transmembrane region" description="Helical" evidence="7">
    <location>
        <begin position="45"/>
        <end position="67"/>
    </location>
</feature>
<dbReference type="InterPro" id="IPR051907">
    <property type="entry name" value="DoxX-like_oxidoreductase"/>
</dbReference>
<feature type="transmembrane region" description="Helical" evidence="7">
    <location>
        <begin position="7"/>
        <end position="25"/>
    </location>
</feature>
<evidence type="ECO:0000256" key="2">
    <source>
        <dbReference type="ARBA" id="ARBA00006679"/>
    </source>
</evidence>
<dbReference type="GO" id="GO:0005886">
    <property type="term" value="C:plasma membrane"/>
    <property type="evidence" value="ECO:0007669"/>
    <property type="project" value="UniProtKB-SubCell"/>
</dbReference>
<feature type="transmembrane region" description="Helical" evidence="7">
    <location>
        <begin position="101"/>
        <end position="120"/>
    </location>
</feature>
<dbReference type="Pfam" id="PF07681">
    <property type="entry name" value="DoxX"/>
    <property type="match status" value="1"/>
</dbReference>
<evidence type="ECO:0000256" key="3">
    <source>
        <dbReference type="ARBA" id="ARBA00022475"/>
    </source>
</evidence>
<protein>
    <submittedName>
        <fullName evidence="8">Oxidoreductase</fullName>
    </submittedName>
</protein>
<sequence length="132" mass="13861">MANKQQLGALILRVVLGLTFLLHGLDKFQGGIENIVGFFESIGLPGFLAYVVGTIELVGGILLILGLGTRVISFLLMVIMVGATLKVKLAAGFIGGYELDLALFAMALYLALSGSSMAAVDNLLPYGKKETA</sequence>
<comment type="similarity">
    <text evidence="2">Belongs to the DoxX family.</text>
</comment>
<keyword evidence="5 7" id="KW-1133">Transmembrane helix</keyword>
<keyword evidence="6 7" id="KW-0472">Membrane</keyword>
<evidence type="ECO:0000256" key="4">
    <source>
        <dbReference type="ARBA" id="ARBA00022692"/>
    </source>
</evidence>
<dbReference type="RefSeq" id="WP_031413288.1">
    <property type="nucleotide sequence ID" value="NZ_CP011074.1"/>
</dbReference>
<proteinExistence type="inferred from homology"/>
<dbReference type="EMBL" id="CP011074">
    <property type="protein sequence ID" value="AKF94252.1"/>
    <property type="molecule type" value="Genomic_DNA"/>
</dbReference>
<accession>A0A0F7BZW2</accession>
<keyword evidence="3" id="KW-1003">Cell membrane</keyword>
<organism evidence="8">
    <name type="scientific">Brevibacillus laterosporus</name>
    <name type="common">Bacillus laterosporus</name>
    <dbReference type="NCBI Taxonomy" id="1465"/>
    <lineage>
        <taxon>Bacteria</taxon>
        <taxon>Bacillati</taxon>
        <taxon>Bacillota</taxon>
        <taxon>Bacilli</taxon>
        <taxon>Bacillales</taxon>
        <taxon>Paenibacillaceae</taxon>
        <taxon>Brevibacillus</taxon>
    </lineage>
</organism>
<evidence type="ECO:0000256" key="1">
    <source>
        <dbReference type="ARBA" id="ARBA00004651"/>
    </source>
</evidence>
<dbReference type="InterPro" id="IPR032808">
    <property type="entry name" value="DoxX"/>
</dbReference>
<feature type="transmembrane region" description="Helical" evidence="7">
    <location>
        <begin position="74"/>
        <end position="95"/>
    </location>
</feature>
<reference evidence="8" key="1">
    <citation type="submission" date="2015-03" db="EMBL/GenBank/DDBJ databases">
        <title>MIGS Cultured Bacterial/Archaeal sample from Brevibacillus laterosporus.</title>
        <authorList>
            <person name="Zeng D."/>
            <person name="Zhu L."/>
            <person name="Dong G."/>
            <person name="Ye W."/>
            <person name="Ren D."/>
            <person name="Wu L."/>
            <person name="Xu J."/>
            <person name="Li G."/>
            <person name="Guo L."/>
        </authorList>
    </citation>
    <scope>NUCLEOTIDE SEQUENCE</scope>
    <source>
        <strain evidence="8">B9</strain>
    </source>
</reference>
<name>A0A0F7BZW2_BRELA</name>
<evidence type="ECO:0000256" key="7">
    <source>
        <dbReference type="SAM" id="Phobius"/>
    </source>
</evidence>
<dbReference type="PANTHER" id="PTHR33452">
    <property type="entry name" value="OXIDOREDUCTASE CATD-RELATED"/>
    <property type="match status" value="1"/>
</dbReference>